<evidence type="ECO:0000313" key="1">
    <source>
        <dbReference type="EMBL" id="BBH25170.1"/>
    </source>
</evidence>
<dbReference type="EMBL" id="AP019309">
    <property type="protein sequence ID" value="BBH25170.1"/>
    <property type="molecule type" value="Genomic_DNA"/>
</dbReference>
<dbReference type="AlphaFoldDB" id="A0A3G9J1W1"/>
<dbReference type="KEGG" id="ebm:SG0102_01040"/>
<accession>A0A3G9J1W1</accession>
<dbReference type="Proteomes" id="UP000268059">
    <property type="component" value="Chromosome"/>
</dbReference>
<gene>
    <name evidence="1" type="ORF">SG0102_01040</name>
</gene>
<organism evidence="1 2">
    <name type="scientific">Intestinibaculum porci</name>
    <dbReference type="NCBI Taxonomy" id="2487118"/>
    <lineage>
        <taxon>Bacteria</taxon>
        <taxon>Bacillati</taxon>
        <taxon>Bacillota</taxon>
        <taxon>Erysipelotrichia</taxon>
        <taxon>Erysipelotrichales</taxon>
        <taxon>Erysipelotrichaceae</taxon>
        <taxon>Intestinibaculum</taxon>
    </lineage>
</organism>
<protein>
    <submittedName>
        <fullName evidence="1">Uncharacterized protein</fullName>
    </submittedName>
</protein>
<evidence type="ECO:0000313" key="2">
    <source>
        <dbReference type="Proteomes" id="UP000268059"/>
    </source>
</evidence>
<name>A0A3G9J1W1_9FIRM</name>
<reference evidence="1 2" key="1">
    <citation type="submission" date="2018-11" db="EMBL/GenBank/DDBJ databases">
        <title>Novel Erysipelotrichaceae bacterium isolated from small intestine of a swine.</title>
        <authorList>
            <person name="Kim J.S."/>
            <person name="Choe H."/>
            <person name="Lee Y.R."/>
            <person name="Kim K.M."/>
            <person name="Park D.S."/>
        </authorList>
    </citation>
    <scope>NUCLEOTIDE SEQUENCE [LARGE SCALE GENOMIC DNA]</scope>
    <source>
        <strain evidence="1 2">SG0102</strain>
    </source>
</reference>
<sequence>MILNENADAKLHKIVLAPKSLKIKYTIHPKAPVILQYNKCRLGVLYKIAKLTVANIDAIN</sequence>
<proteinExistence type="predicted"/>
<keyword evidence="2" id="KW-1185">Reference proteome</keyword>
<dbReference type="InParanoid" id="A0A3G9J1W1"/>